<dbReference type="Pfam" id="PF13346">
    <property type="entry name" value="ABC2_membrane_5"/>
    <property type="match status" value="1"/>
</dbReference>
<reference evidence="3" key="1">
    <citation type="journal article" date="2019" name="Int. J. Syst. Evol. Microbiol.">
        <title>The Global Catalogue of Microorganisms (GCM) 10K type strain sequencing project: providing services to taxonomists for standard genome sequencing and annotation.</title>
        <authorList>
            <consortium name="The Broad Institute Genomics Platform"/>
            <consortium name="The Broad Institute Genome Sequencing Center for Infectious Disease"/>
            <person name="Wu L."/>
            <person name="Ma J."/>
        </authorList>
    </citation>
    <scope>NUCLEOTIDE SEQUENCE [LARGE SCALE GENOMIC DNA]</scope>
    <source>
        <strain evidence="3">CGMCC 1.12769</strain>
    </source>
</reference>
<feature type="transmembrane region" description="Helical" evidence="1">
    <location>
        <begin position="12"/>
        <end position="31"/>
    </location>
</feature>
<feature type="transmembrane region" description="Helical" evidence="1">
    <location>
        <begin position="37"/>
        <end position="57"/>
    </location>
</feature>
<dbReference type="PANTHER" id="PTHR41309">
    <property type="entry name" value="MEMBRANE PROTEIN-RELATED"/>
    <property type="match status" value="1"/>
</dbReference>
<protein>
    <submittedName>
        <fullName evidence="2">ABC transporter permease</fullName>
    </submittedName>
</protein>
<dbReference type="EMBL" id="BMFT01000001">
    <property type="protein sequence ID" value="GGH22099.1"/>
    <property type="molecule type" value="Genomic_DNA"/>
</dbReference>
<gene>
    <name evidence="2" type="ORF">GCM10008013_20370</name>
</gene>
<organism evidence="2 3">
    <name type="scientific">Paenibacillus segetis</name>
    <dbReference type="NCBI Taxonomy" id="1325360"/>
    <lineage>
        <taxon>Bacteria</taxon>
        <taxon>Bacillati</taxon>
        <taxon>Bacillota</taxon>
        <taxon>Bacilli</taxon>
        <taxon>Bacillales</taxon>
        <taxon>Paenibacillaceae</taxon>
        <taxon>Paenibacillus</taxon>
    </lineage>
</organism>
<keyword evidence="1" id="KW-1133">Transmembrane helix</keyword>
<feature type="transmembrane region" description="Helical" evidence="1">
    <location>
        <begin position="189"/>
        <end position="211"/>
    </location>
</feature>
<dbReference type="InterPro" id="IPR025699">
    <property type="entry name" value="ABC2_memb-like"/>
</dbReference>
<sequence length="215" mass="24415">MLFNLVRKDFIIAKKYLLIMLAFAVIGPIFISSKLEVLNGSFISFLITVMYMEYILFNTVSMAEDKFKGSSLLSATPYTRTTLVKAKYLFVLVIFIISLMIYTITSQIAPLGLEKLNVTNVGVSLLTVSLFLGILIPVQFKFGYEKTKFIFFMVVFLTPFLVPLIMQWLQSHNMSMNITVTFPNFILEMLPSLIALVIGVISMRVSIQIYAKKNL</sequence>
<name>A0ABQ1YDF8_9BACL</name>
<dbReference type="RefSeq" id="WP_188538287.1">
    <property type="nucleotide sequence ID" value="NZ_BMFT01000001.1"/>
</dbReference>
<accession>A0ABQ1YDF8</accession>
<keyword evidence="1" id="KW-0472">Membrane</keyword>
<feature type="transmembrane region" description="Helical" evidence="1">
    <location>
        <begin position="150"/>
        <end position="169"/>
    </location>
</feature>
<evidence type="ECO:0000256" key="1">
    <source>
        <dbReference type="SAM" id="Phobius"/>
    </source>
</evidence>
<proteinExistence type="predicted"/>
<evidence type="ECO:0000313" key="3">
    <source>
        <dbReference type="Proteomes" id="UP000659344"/>
    </source>
</evidence>
<evidence type="ECO:0000313" key="2">
    <source>
        <dbReference type="EMBL" id="GGH22099.1"/>
    </source>
</evidence>
<feature type="transmembrane region" description="Helical" evidence="1">
    <location>
        <begin position="121"/>
        <end position="138"/>
    </location>
</feature>
<dbReference type="Proteomes" id="UP000659344">
    <property type="component" value="Unassembled WGS sequence"/>
</dbReference>
<feature type="transmembrane region" description="Helical" evidence="1">
    <location>
        <begin position="88"/>
        <end position="109"/>
    </location>
</feature>
<keyword evidence="1" id="KW-0812">Transmembrane</keyword>
<keyword evidence="3" id="KW-1185">Reference proteome</keyword>
<dbReference type="PANTHER" id="PTHR41309:SF2">
    <property type="entry name" value="MEMBRANE PROTEIN"/>
    <property type="match status" value="1"/>
</dbReference>
<comment type="caution">
    <text evidence="2">The sequence shown here is derived from an EMBL/GenBank/DDBJ whole genome shotgun (WGS) entry which is preliminary data.</text>
</comment>